<evidence type="ECO:0000259" key="6">
    <source>
        <dbReference type="PROSITE" id="PS50949"/>
    </source>
</evidence>
<gene>
    <name evidence="7" type="ORF">JOF56_010191</name>
</gene>
<proteinExistence type="inferred from homology"/>
<dbReference type="PROSITE" id="PS50949">
    <property type="entry name" value="HTH_GNTR"/>
    <property type="match status" value="1"/>
</dbReference>
<dbReference type="Gene3D" id="1.10.10.10">
    <property type="entry name" value="Winged helix-like DNA-binding domain superfamily/Winged helix DNA-binding domain"/>
    <property type="match status" value="1"/>
</dbReference>
<accession>A0ABS4TZG8</accession>
<dbReference type="InterPro" id="IPR004839">
    <property type="entry name" value="Aminotransferase_I/II_large"/>
</dbReference>
<dbReference type="SUPFAM" id="SSF46785">
    <property type="entry name" value="Winged helix' DNA-binding domain"/>
    <property type="match status" value="1"/>
</dbReference>
<protein>
    <submittedName>
        <fullName evidence="7">DNA-binding transcriptional MocR family regulator</fullName>
    </submittedName>
</protein>
<evidence type="ECO:0000313" key="8">
    <source>
        <dbReference type="Proteomes" id="UP001519332"/>
    </source>
</evidence>
<comment type="caution">
    <text evidence="7">The sequence shown here is derived from an EMBL/GenBank/DDBJ whole genome shotgun (WGS) entry which is preliminary data.</text>
</comment>
<dbReference type="CDD" id="cd00609">
    <property type="entry name" value="AAT_like"/>
    <property type="match status" value="1"/>
</dbReference>
<dbReference type="CDD" id="cd07377">
    <property type="entry name" value="WHTH_GntR"/>
    <property type="match status" value="1"/>
</dbReference>
<dbReference type="PANTHER" id="PTHR46577">
    <property type="entry name" value="HTH-TYPE TRANSCRIPTIONAL REGULATORY PROTEIN GABR"/>
    <property type="match status" value="1"/>
</dbReference>
<dbReference type="Pfam" id="PF00155">
    <property type="entry name" value="Aminotran_1_2"/>
    <property type="match status" value="1"/>
</dbReference>
<evidence type="ECO:0000256" key="3">
    <source>
        <dbReference type="ARBA" id="ARBA00023015"/>
    </source>
</evidence>
<evidence type="ECO:0000313" key="7">
    <source>
        <dbReference type="EMBL" id="MBP2329806.1"/>
    </source>
</evidence>
<dbReference type="InterPro" id="IPR051446">
    <property type="entry name" value="HTH_trans_reg/aminotransferase"/>
</dbReference>
<dbReference type="PANTHER" id="PTHR46577:SF1">
    <property type="entry name" value="HTH-TYPE TRANSCRIPTIONAL REGULATORY PROTEIN GABR"/>
    <property type="match status" value="1"/>
</dbReference>
<name>A0ABS4TZG8_9PSEU</name>
<evidence type="ECO:0000256" key="4">
    <source>
        <dbReference type="ARBA" id="ARBA00023125"/>
    </source>
</evidence>
<evidence type="ECO:0000256" key="1">
    <source>
        <dbReference type="ARBA" id="ARBA00005384"/>
    </source>
</evidence>
<dbReference type="SUPFAM" id="SSF53383">
    <property type="entry name" value="PLP-dependent transferases"/>
    <property type="match status" value="1"/>
</dbReference>
<dbReference type="SMART" id="SM00345">
    <property type="entry name" value="HTH_GNTR"/>
    <property type="match status" value="1"/>
</dbReference>
<dbReference type="EMBL" id="JAGINW010000001">
    <property type="protein sequence ID" value="MBP2329806.1"/>
    <property type="molecule type" value="Genomic_DNA"/>
</dbReference>
<dbReference type="InterPro" id="IPR000524">
    <property type="entry name" value="Tscrpt_reg_HTH_GntR"/>
</dbReference>
<evidence type="ECO:0000256" key="2">
    <source>
        <dbReference type="ARBA" id="ARBA00022898"/>
    </source>
</evidence>
<keyword evidence="4 7" id="KW-0238">DNA-binding</keyword>
<keyword evidence="8" id="KW-1185">Reference proteome</keyword>
<keyword evidence="3" id="KW-0805">Transcription regulation</keyword>
<evidence type="ECO:0000256" key="5">
    <source>
        <dbReference type="ARBA" id="ARBA00023163"/>
    </source>
</evidence>
<sequence length="476" mass="50769">MSTPPVTDLVTLLGRWSAGRGPLYLLLAGRIRQLIDDGELAPGTLLPPDRTLANALAVGRTTVVSAYDLLTQDGKIVRRQGSGTRVAPAALRPDQGRPVDTANPLFVHLLDPLDRIIQLTCAAPTVIPPAVSEAYRNALSVEVVDDIGYHPAGHPALREALAQRFSERGLPTAPGQILVTTGAQQGLALLAKLLVAPGDKVVVERPTYPGALEAFRESSAVFRTVPHGDVEAMIRTMRTERPEVLYVIASYHNPTGTVMSTLARRRLATAAAELGVRLIEDEVLADLGFAGEIPAPVAAYGPAVTVGSLSKVVWGGLRVGWVRGPESVINQLARLKAVHDLGSNFLAQLAAAELVANLETLRRQRVADLRIQHDRLCAELTEHLPEWQFAPAAGGQCLWIRLPYGDAISFAQLALRHDVAVLPGGSLDASGGSKDYLRIPFLGTADILSVAVRNLAAAWREYVPSGDSAALTTLVV</sequence>
<dbReference type="Pfam" id="PF00392">
    <property type="entry name" value="GntR"/>
    <property type="match status" value="1"/>
</dbReference>
<keyword evidence="5" id="KW-0804">Transcription</keyword>
<organism evidence="7 8">
    <name type="scientific">Kibdelosporangium banguiense</name>
    <dbReference type="NCBI Taxonomy" id="1365924"/>
    <lineage>
        <taxon>Bacteria</taxon>
        <taxon>Bacillati</taxon>
        <taxon>Actinomycetota</taxon>
        <taxon>Actinomycetes</taxon>
        <taxon>Pseudonocardiales</taxon>
        <taxon>Pseudonocardiaceae</taxon>
        <taxon>Kibdelosporangium</taxon>
    </lineage>
</organism>
<comment type="similarity">
    <text evidence="1">In the C-terminal section; belongs to the class-I pyridoxal-phosphate-dependent aminotransferase family.</text>
</comment>
<dbReference type="Gene3D" id="3.40.640.10">
    <property type="entry name" value="Type I PLP-dependent aspartate aminotransferase-like (Major domain)"/>
    <property type="match status" value="1"/>
</dbReference>
<dbReference type="RefSeq" id="WP_307855635.1">
    <property type="nucleotide sequence ID" value="NZ_JAGINW010000001.1"/>
</dbReference>
<dbReference type="InterPro" id="IPR036388">
    <property type="entry name" value="WH-like_DNA-bd_sf"/>
</dbReference>
<dbReference type="InterPro" id="IPR036390">
    <property type="entry name" value="WH_DNA-bd_sf"/>
</dbReference>
<feature type="domain" description="HTH gntR-type" evidence="6">
    <location>
        <begin position="21"/>
        <end position="89"/>
    </location>
</feature>
<dbReference type="InterPro" id="IPR015421">
    <property type="entry name" value="PyrdxlP-dep_Trfase_major"/>
</dbReference>
<dbReference type="GO" id="GO:0003677">
    <property type="term" value="F:DNA binding"/>
    <property type="evidence" value="ECO:0007669"/>
    <property type="project" value="UniProtKB-KW"/>
</dbReference>
<keyword evidence="2" id="KW-0663">Pyridoxal phosphate</keyword>
<dbReference type="InterPro" id="IPR015424">
    <property type="entry name" value="PyrdxlP-dep_Trfase"/>
</dbReference>
<reference evidence="7 8" key="1">
    <citation type="submission" date="2021-03" db="EMBL/GenBank/DDBJ databases">
        <title>Sequencing the genomes of 1000 actinobacteria strains.</title>
        <authorList>
            <person name="Klenk H.-P."/>
        </authorList>
    </citation>
    <scope>NUCLEOTIDE SEQUENCE [LARGE SCALE GENOMIC DNA]</scope>
    <source>
        <strain evidence="7 8">DSM 46670</strain>
    </source>
</reference>
<dbReference type="Proteomes" id="UP001519332">
    <property type="component" value="Unassembled WGS sequence"/>
</dbReference>